<feature type="compositionally biased region" description="Basic and acidic residues" evidence="1">
    <location>
        <begin position="1"/>
        <end position="14"/>
    </location>
</feature>
<sequence>MHMRPTEPPRDRVTRVPATRIVPHRQACRSRGLPLHSSPMAHTSRPWDSTIASVALLQRSNADPRWGPIAASYRARCNQT</sequence>
<protein>
    <submittedName>
        <fullName evidence="2">Uncharacterized protein</fullName>
    </submittedName>
</protein>
<organism evidence="2 3">
    <name type="scientific">Paraphaeosphaeria minitans</name>
    <dbReference type="NCBI Taxonomy" id="565426"/>
    <lineage>
        <taxon>Eukaryota</taxon>
        <taxon>Fungi</taxon>
        <taxon>Dikarya</taxon>
        <taxon>Ascomycota</taxon>
        <taxon>Pezizomycotina</taxon>
        <taxon>Dothideomycetes</taxon>
        <taxon>Pleosporomycetidae</taxon>
        <taxon>Pleosporales</taxon>
        <taxon>Massarineae</taxon>
        <taxon>Didymosphaeriaceae</taxon>
        <taxon>Paraphaeosphaeria</taxon>
    </lineage>
</organism>
<gene>
    <name evidence="2" type="ORF">PMIN01_00070</name>
</gene>
<evidence type="ECO:0000256" key="1">
    <source>
        <dbReference type="SAM" id="MobiDB-lite"/>
    </source>
</evidence>
<name>A0A9P6KVY2_9PLEO</name>
<accession>A0A9P6KVY2</accession>
<proteinExistence type="predicted"/>
<feature type="region of interest" description="Disordered" evidence="1">
    <location>
        <begin position="1"/>
        <end position="25"/>
    </location>
</feature>
<evidence type="ECO:0000313" key="3">
    <source>
        <dbReference type="Proteomes" id="UP000756921"/>
    </source>
</evidence>
<reference evidence="2" key="1">
    <citation type="journal article" date="2020" name="Mol. Plant Microbe Interact.">
        <title>Genome Sequence of the Biocontrol Agent Coniothyrium minitans strain Conio (IMI 134523).</title>
        <authorList>
            <person name="Patel D."/>
            <person name="Shittu T.A."/>
            <person name="Baroncelli R."/>
            <person name="Muthumeenakshi S."/>
            <person name="Osborne T.H."/>
            <person name="Janganan T.K."/>
            <person name="Sreenivasaprasad S."/>
        </authorList>
    </citation>
    <scope>NUCLEOTIDE SEQUENCE</scope>
    <source>
        <strain evidence="2">Conio</strain>
    </source>
</reference>
<keyword evidence="3" id="KW-1185">Reference proteome</keyword>
<dbReference type="Proteomes" id="UP000756921">
    <property type="component" value="Unassembled WGS sequence"/>
</dbReference>
<dbReference type="AlphaFoldDB" id="A0A9P6KVY2"/>
<comment type="caution">
    <text evidence="2">The sequence shown here is derived from an EMBL/GenBank/DDBJ whole genome shotgun (WGS) entry which is preliminary data.</text>
</comment>
<dbReference type="EMBL" id="WJXW01000001">
    <property type="protein sequence ID" value="KAF9740531.1"/>
    <property type="molecule type" value="Genomic_DNA"/>
</dbReference>
<evidence type="ECO:0000313" key="2">
    <source>
        <dbReference type="EMBL" id="KAF9740531.1"/>
    </source>
</evidence>
<dbReference type="OrthoDB" id="10377920at2759"/>